<gene>
    <name evidence="5" type="ORF">PENANT_c299G02894</name>
</gene>
<name>A0A1V6NV70_9EURO</name>
<dbReference type="InterPro" id="IPR007889">
    <property type="entry name" value="HTH_Psq"/>
</dbReference>
<comment type="caution">
    <text evidence="5">The sequence shown here is derived from an EMBL/GenBank/DDBJ whole genome shotgun (WGS) entry which is preliminary data.</text>
</comment>
<dbReference type="Proteomes" id="UP000191672">
    <property type="component" value="Unassembled WGS sequence"/>
</dbReference>
<protein>
    <recommendedName>
        <fullName evidence="4">HTH CENPB-type domain-containing protein</fullName>
    </recommendedName>
</protein>
<feature type="domain" description="HTH CENPB-type" evidence="4">
    <location>
        <begin position="60"/>
        <end position="136"/>
    </location>
</feature>
<dbReference type="Pfam" id="PF03221">
    <property type="entry name" value="HTH_Tnp_Tc5"/>
    <property type="match status" value="1"/>
</dbReference>
<dbReference type="InterPro" id="IPR006600">
    <property type="entry name" value="HTH_CenpB_DNA-bd_dom"/>
</dbReference>
<dbReference type="EMBL" id="MDYN01000299">
    <property type="protein sequence ID" value="OQD68648.1"/>
    <property type="molecule type" value="Genomic_DNA"/>
</dbReference>
<organism evidence="5 6">
    <name type="scientific">Penicillium antarcticum</name>
    <dbReference type="NCBI Taxonomy" id="416450"/>
    <lineage>
        <taxon>Eukaryota</taxon>
        <taxon>Fungi</taxon>
        <taxon>Dikarya</taxon>
        <taxon>Ascomycota</taxon>
        <taxon>Pezizomycotina</taxon>
        <taxon>Eurotiomycetes</taxon>
        <taxon>Eurotiomycetidae</taxon>
        <taxon>Eurotiales</taxon>
        <taxon>Aspergillaceae</taxon>
        <taxon>Penicillium</taxon>
    </lineage>
</organism>
<dbReference type="InterPro" id="IPR004875">
    <property type="entry name" value="DDE_SF_endonuclease_dom"/>
</dbReference>
<dbReference type="SMART" id="SM00674">
    <property type="entry name" value="CENPB"/>
    <property type="match status" value="1"/>
</dbReference>
<dbReference type="InterPro" id="IPR009057">
    <property type="entry name" value="Homeodomain-like_sf"/>
</dbReference>
<dbReference type="GO" id="GO:0005634">
    <property type="term" value="C:nucleus"/>
    <property type="evidence" value="ECO:0007669"/>
    <property type="project" value="UniProtKB-SubCell"/>
</dbReference>
<dbReference type="GO" id="GO:0003677">
    <property type="term" value="F:DNA binding"/>
    <property type="evidence" value="ECO:0007669"/>
    <property type="project" value="UniProtKB-KW"/>
</dbReference>
<evidence type="ECO:0000313" key="6">
    <source>
        <dbReference type="Proteomes" id="UP000191672"/>
    </source>
</evidence>
<evidence type="ECO:0000256" key="3">
    <source>
        <dbReference type="ARBA" id="ARBA00023242"/>
    </source>
</evidence>
<dbReference type="SUPFAM" id="SSF46689">
    <property type="entry name" value="Homeodomain-like"/>
    <property type="match status" value="1"/>
</dbReference>
<proteinExistence type="predicted"/>
<dbReference type="AlphaFoldDB" id="A0A1V6NV70"/>
<dbReference type="Gene3D" id="3.30.420.10">
    <property type="entry name" value="Ribonuclease H-like superfamily/Ribonuclease H"/>
    <property type="match status" value="1"/>
</dbReference>
<dbReference type="Pfam" id="PF03184">
    <property type="entry name" value="DDE_1"/>
    <property type="match status" value="1"/>
</dbReference>
<keyword evidence="3" id="KW-0539">Nucleus</keyword>
<evidence type="ECO:0000256" key="2">
    <source>
        <dbReference type="ARBA" id="ARBA00023125"/>
    </source>
</evidence>
<dbReference type="PANTHER" id="PTHR19303:SF62">
    <property type="entry name" value="HTH CENPB-TYPE DOMAIN-CONTAINING PROTEIN-RELATED"/>
    <property type="match status" value="1"/>
</dbReference>
<sequence length="487" mass="55702">MPPMRNQNRQKLAQQEGPLLLAIRAIEKGEIKSICEAARIFNVPRCTLRGRVNGQTFRPDTRANNHILTVQEEESLVKWIFDLDYRGQAPQQCMVREMADILLAERVSKASSKRPAQVGKNWVTGFVRRQPKLQSRFSRKYNYQRAQNEDPEVIRAWFDKVHQTICRYGITDADIYNFDETGFAIGVTATSKVVTRSEYYGKRAVAEPGNREWVTAIECIGSGFALDPYIIFKGRVFIQGWFEYLPKGWRLDKSENGWTTNEIGLRWLSESFIPQTKSRRQGRWLLLILDGHSSHLTPRFHKLCAENDIIAICMPAHSSHILQPLDIGCFAPLKRSYGRIVDRWMRAGVDFVDKLEFLSNYPEARSDAFTFETIQNSFRAAGLLPYNPTEVLDKVNIRIRTPTPPSSRGSSVLQPQTPINPRQLLRQASSIKSGLKQRSNSPPSPIKSALEQVFKGCKIAMHNAAFLARQNEQLRAANQKQRIKRQV</sequence>
<dbReference type="Gene3D" id="1.10.10.60">
    <property type="entry name" value="Homeodomain-like"/>
    <property type="match status" value="1"/>
</dbReference>
<dbReference type="Pfam" id="PF05225">
    <property type="entry name" value="HTH_psq"/>
    <property type="match status" value="1"/>
</dbReference>
<accession>A0A1V6NV70</accession>
<keyword evidence="2" id="KW-0238">DNA-binding</keyword>
<dbReference type="InterPro" id="IPR050863">
    <property type="entry name" value="CenT-Element_Derived"/>
</dbReference>
<evidence type="ECO:0000313" key="5">
    <source>
        <dbReference type="EMBL" id="OQD68648.1"/>
    </source>
</evidence>
<reference evidence="6" key="1">
    <citation type="journal article" date="2017" name="Nat. Microbiol.">
        <title>Global analysis of biosynthetic gene clusters reveals vast potential of secondary metabolite production in Penicillium species.</title>
        <authorList>
            <person name="Nielsen J.C."/>
            <person name="Grijseels S."/>
            <person name="Prigent S."/>
            <person name="Ji B."/>
            <person name="Dainat J."/>
            <person name="Nielsen K.F."/>
            <person name="Frisvad J.C."/>
            <person name="Workman M."/>
            <person name="Nielsen J."/>
        </authorList>
    </citation>
    <scope>NUCLEOTIDE SEQUENCE [LARGE SCALE GENOMIC DNA]</scope>
    <source>
        <strain evidence="6">IBT 31811</strain>
    </source>
</reference>
<dbReference type="PANTHER" id="PTHR19303">
    <property type="entry name" value="TRANSPOSON"/>
    <property type="match status" value="1"/>
</dbReference>
<dbReference type="PROSITE" id="PS51253">
    <property type="entry name" value="HTH_CENPB"/>
    <property type="match status" value="1"/>
</dbReference>
<keyword evidence="6" id="KW-1185">Reference proteome</keyword>
<comment type="subcellular location">
    <subcellularLocation>
        <location evidence="1">Nucleus</location>
    </subcellularLocation>
</comment>
<dbReference type="InterPro" id="IPR036397">
    <property type="entry name" value="RNaseH_sf"/>
</dbReference>
<evidence type="ECO:0000259" key="4">
    <source>
        <dbReference type="PROSITE" id="PS51253"/>
    </source>
</evidence>
<evidence type="ECO:0000256" key="1">
    <source>
        <dbReference type="ARBA" id="ARBA00004123"/>
    </source>
</evidence>